<evidence type="ECO:0000313" key="2">
    <source>
        <dbReference type="Proteomes" id="UP001358324"/>
    </source>
</evidence>
<sequence length="607" mass="67776">MGYKYVGATNCVSQDELELLEGNAPDLEQISPNLCVAYKVVRLKSAQLVWLNLRWLKDQGIDPDNIELLDRVKNWIVSEFGYVVDTPEAHDDQLDREDERIFLADRYGSNSGLVAHGGSGRASVVGRFHIKGVGRTPLVGRGVNREHSHGSASLNVAIREAIYSEIVHEEFPHKSVPVIAIVNTGLEYESSGVPSRKLRRAIIVRPSMIRPAHLQRAAGFIDPVDGHANSQLDDCFRVEEVVSHIFPADQDLSSKSEKLYSYFCRVAEQIAFGQVHRLYSGGYFSSNISIEASLLDFGNMHALPNWINLKVLDNDLGFGREMLSLESTVISLSFYIRKFGSGDSFEPKVAMHRANSAYHAKFREETIRVLGLSTGDNSDERETAVEIFRSIYAKQQRIQRNYTASGHSSDRWPFDKTFAYAGDPSSALDESTKALIEACERFAECSKEGDSPVTLELARARYLATRDCLIRDRIQTDVDDLLESNPLDLIKSVDSYISSVVSRGRRHWRNLDANHVVTDHAYLNGDSVLWGFDPLSKKPTAWLEGSVICDTCTFFGARLPLSGIIDQGADVSEGRWRIVVAQDSKADFVELSGVVVRLPKKDFSYSS</sequence>
<dbReference type="EMBL" id="JAZHBM010000002">
    <property type="protein sequence ID" value="MEF3082079.1"/>
    <property type="molecule type" value="Genomic_DNA"/>
</dbReference>
<gene>
    <name evidence="1" type="ORF">V3391_07605</name>
</gene>
<accession>A0ABU7WDM6</accession>
<keyword evidence="2" id="KW-1185">Reference proteome</keyword>
<protein>
    <submittedName>
        <fullName evidence="1">Uncharacterized protein</fullName>
    </submittedName>
</protein>
<dbReference type="RefSeq" id="WP_332077837.1">
    <property type="nucleotide sequence ID" value="NZ_JAZHBM010000002.1"/>
</dbReference>
<comment type="caution">
    <text evidence="1">The sequence shown here is derived from an EMBL/GenBank/DDBJ whole genome shotgun (WGS) entry which is preliminary data.</text>
</comment>
<organism evidence="1 2">
    <name type="scientific">Luteimonas flava</name>
    <dbReference type="NCBI Taxonomy" id="3115822"/>
    <lineage>
        <taxon>Bacteria</taxon>
        <taxon>Pseudomonadati</taxon>
        <taxon>Pseudomonadota</taxon>
        <taxon>Gammaproteobacteria</taxon>
        <taxon>Lysobacterales</taxon>
        <taxon>Lysobacteraceae</taxon>
        <taxon>Luteimonas</taxon>
    </lineage>
</organism>
<evidence type="ECO:0000313" key="1">
    <source>
        <dbReference type="EMBL" id="MEF3082079.1"/>
    </source>
</evidence>
<name>A0ABU7WDM6_9GAMM</name>
<proteinExistence type="predicted"/>
<reference evidence="1 2" key="1">
    <citation type="submission" date="2024-01" db="EMBL/GenBank/DDBJ databases">
        <title>Novel species of the genus Luteimonas isolated from rivers.</title>
        <authorList>
            <person name="Lu H."/>
        </authorList>
    </citation>
    <scope>NUCLEOTIDE SEQUENCE [LARGE SCALE GENOMIC DNA]</scope>
    <source>
        <strain evidence="1 2">SMYT11W</strain>
    </source>
</reference>
<dbReference type="Proteomes" id="UP001358324">
    <property type="component" value="Unassembled WGS sequence"/>
</dbReference>